<feature type="transmembrane region" description="Helical" evidence="1">
    <location>
        <begin position="80"/>
        <end position="105"/>
    </location>
</feature>
<sequence>MLSRQNHSYSWNDRHTSVFAMTFNRQEVGRKREKQSAAHNSVAAVTVTTTTTTTTTTTRPNYIFPTTEICQNIIQHKRTIFVVVVVVVVVIVIIILFIYLFIYFLSMMICNEKIRIHRRTTTKIK</sequence>
<dbReference type="VEuPathDB" id="VectorBase:GAUT025545"/>
<dbReference type="AlphaFoldDB" id="A0A1A9V4G6"/>
<keyword evidence="1" id="KW-1133">Transmembrane helix</keyword>
<proteinExistence type="predicted"/>
<organism evidence="2 3">
    <name type="scientific">Glossina austeni</name>
    <name type="common">Savannah tsetse fly</name>
    <dbReference type="NCBI Taxonomy" id="7395"/>
    <lineage>
        <taxon>Eukaryota</taxon>
        <taxon>Metazoa</taxon>
        <taxon>Ecdysozoa</taxon>
        <taxon>Arthropoda</taxon>
        <taxon>Hexapoda</taxon>
        <taxon>Insecta</taxon>
        <taxon>Pterygota</taxon>
        <taxon>Neoptera</taxon>
        <taxon>Endopterygota</taxon>
        <taxon>Diptera</taxon>
        <taxon>Brachycera</taxon>
        <taxon>Muscomorpha</taxon>
        <taxon>Hippoboscoidea</taxon>
        <taxon>Glossinidae</taxon>
        <taxon>Glossina</taxon>
    </lineage>
</organism>
<evidence type="ECO:0000313" key="2">
    <source>
        <dbReference type="EnsemblMetazoa" id="GAUT025545-PA"/>
    </source>
</evidence>
<dbReference type="EnsemblMetazoa" id="GAUT025545-RA">
    <property type="protein sequence ID" value="GAUT025545-PA"/>
    <property type="gene ID" value="GAUT025545"/>
</dbReference>
<dbReference type="Proteomes" id="UP000078200">
    <property type="component" value="Unassembled WGS sequence"/>
</dbReference>
<keyword evidence="1" id="KW-0812">Transmembrane</keyword>
<accession>A0A1A9V4G6</accession>
<keyword evidence="1" id="KW-0472">Membrane</keyword>
<protein>
    <submittedName>
        <fullName evidence="2">Uncharacterized protein</fullName>
    </submittedName>
</protein>
<evidence type="ECO:0000313" key="3">
    <source>
        <dbReference type="Proteomes" id="UP000078200"/>
    </source>
</evidence>
<name>A0A1A9V4G6_GLOAU</name>
<evidence type="ECO:0000256" key="1">
    <source>
        <dbReference type="SAM" id="Phobius"/>
    </source>
</evidence>
<keyword evidence="3" id="KW-1185">Reference proteome</keyword>
<reference evidence="2" key="1">
    <citation type="submission" date="2020-05" db="UniProtKB">
        <authorList>
            <consortium name="EnsemblMetazoa"/>
        </authorList>
    </citation>
    <scope>IDENTIFICATION</scope>
    <source>
        <strain evidence="2">TTRI</strain>
    </source>
</reference>